<dbReference type="InterPro" id="IPR013325">
    <property type="entry name" value="RNA_pol_sigma_r2"/>
</dbReference>
<name>A0A7K1XTK6_9SPHI</name>
<dbReference type="SUPFAM" id="SSF88946">
    <property type="entry name" value="Sigma2 domain of RNA polymerase sigma factors"/>
    <property type="match status" value="1"/>
</dbReference>
<keyword evidence="4" id="KW-0804">Transcription</keyword>
<dbReference type="EMBL" id="WVHS01000001">
    <property type="protein sequence ID" value="MXV14270.1"/>
    <property type="molecule type" value="Genomic_DNA"/>
</dbReference>
<gene>
    <name evidence="7" type="ORF">GS398_03090</name>
</gene>
<dbReference type="RefSeq" id="WP_160905253.1">
    <property type="nucleotide sequence ID" value="NZ_WVHS01000001.1"/>
</dbReference>
<feature type="domain" description="RNA polymerase sigma factor 70 region 4 type 2" evidence="6">
    <location>
        <begin position="116"/>
        <end position="167"/>
    </location>
</feature>
<dbReference type="Pfam" id="PF04542">
    <property type="entry name" value="Sigma70_r2"/>
    <property type="match status" value="1"/>
</dbReference>
<evidence type="ECO:0000259" key="6">
    <source>
        <dbReference type="Pfam" id="PF08281"/>
    </source>
</evidence>
<evidence type="ECO:0000313" key="7">
    <source>
        <dbReference type="EMBL" id="MXV14270.1"/>
    </source>
</evidence>
<dbReference type="Gene3D" id="1.10.1740.10">
    <property type="match status" value="1"/>
</dbReference>
<keyword evidence="3" id="KW-0731">Sigma factor</keyword>
<evidence type="ECO:0000313" key="8">
    <source>
        <dbReference type="Proteomes" id="UP000451233"/>
    </source>
</evidence>
<dbReference type="InterPro" id="IPR036388">
    <property type="entry name" value="WH-like_DNA-bd_sf"/>
</dbReference>
<keyword evidence="8" id="KW-1185">Reference proteome</keyword>
<dbReference type="Pfam" id="PF08281">
    <property type="entry name" value="Sigma70_r4_2"/>
    <property type="match status" value="1"/>
</dbReference>
<dbReference type="InterPro" id="IPR013324">
    <property type="entry name" value="RNA_pol_sigma_r3/r4-like"/>
</dbReference>
<dbReference type="PANTHER" id="PTHR43133:SF46">
    <property type="entry name" value="RNA POLYMERASE SIGMA-70 FACTOR ECF SUBFAMILY"/>
    <property type="match status" value="1"/>
</dbReference>
<evidence type="ECO:0000256" key="1">
    <source>
        <dbReference type="ARBA" id="ARBA00010641"/>
    </source>
</evidence>
<dbReference type="InterPro" id="IPR014284">
    <property type="entry name" value="RNA_pol_sigma-70_dom"/>
</dbReference>
<organism evidence="7 8">
    <name type="scientific">Hufsiella ginkgonis</name>
    <dbReference type="NCBI Taxonomy" id="2695274"/>
    <lineage>
        <taxon>Bacteria</taxon>
        <taxon>Pseudomonadati</taxon>
        <taxon>Bacteroidota</taxon>
        <taxon>Sphingobacteriia</taxon>
        <taxon>Sphingobacteriales</taxon>
        <taxon>Sphingobacteriaceae</taxon>
        <taxon>Hufsiella</taxon>
    </lineage>
</organism>
<sequence length="184" mass="21493">MITLEIIEDCKKGRHQAQRKLFDFFSGPLYSLCLRYMNDEAEAEDMVSQAFTRIFRAIGAFEYHNMAGLRAWIKRIAVNECLMRLRRVTNFSLISLEDDEAVPYHDDALGRIEAEYIFTMLRELPPGYRTILNLYAIEGYTHPEIAEILGIHEGTSRSQLNKARKLMKEKLLRHDKSQHGKRKI</sequence>
<dbReference type="SUPFAM" id="SSF88659">
    <property type="entry name" value="Sigma3 and sigma4 domains of RNA polymerase sigma factors"/>
    <property type="match status" value="1"/>
</dbReference>
<evidence type="ECO:0000256" key="2">
    <source>
        <dbReference type="ARBA" id="ARBA00023015"/>
    </source>
</evidence>
<dbReference type="InterPro" id="IPR039425">
    <property type="entry name" value="RNA_pol_sigma-70-like"/>
</dbReference>
<dbReference type="NCBIfam" id="TIGR02937">
    <property type="entry name" value="sigma70-ECF"/>
    <property type="match status" value="1"/>
</dbReference>
<protein>
    <submittedName>
        <fullName evidence="7">Sigma-70 family RNA polymerase sigma factor</fullName>
    </submittedName>
</protein>
<comment type="similarity">
    <text evidence="1">Belongs to the sigma-70 factor family. ECF subfamily.</text>
</comment>
<evidence type="ECO:0000259" key="5">
    <source>
        <dbReference type="Pfam" id="PF04542"/>
    </source>
</evidence>
<evidence type="ECO:0000256" key="3">
    <source>
        <dbReference type="ARBA" id="ARBA00023082"/>
    </source>
</evidence>
<dbReference type="InterPro" id="IPR013249">
    <property type="entry name" value="RNA_pol_sigma70_r4_t2"/>
</dbReference>
<dbReference type="PANTHER" id="PTHR43133">
    <property type="entry name" value="RNA POLYMERASE ECF-TYPE SIGMA FACTO"/>
    <property type="match status" value="1"/>
</dbReference>
<feature type="domain" description="RNA polymerase sigma-70 region 2" evidence="5">
    <location>
        <begin position="27"/>
        <end position="87"/>
    </location>
</feature>
<reference evidence="7 8" key="1">
    <citation type="submission" date="2019-11" db="EMBL/GenBank/DDBJ databases">
        <title>Pedobacter sp. HMF7056 Genome sequencing and assembly.</title>
        <authorList>
            <person name="Kang H."/>
            <person name="Kim H."/>
            <person name="Joh K."/>
        </authorList>
    </citation>
    <scope>NUCLEOTIDE SEQUENCE [LARGE SCALE GENOMIC DNA]</scope>
    <source>
        <strain evidence="7 8">HMF7056</strain>
    </source>
</reference>
<dbReference type="AlphaFoldDB" id="A0A7K1XTK6"/>
<dbReference type="CDD" id="cd06171">
    <property type="entry name" value="Sigma70_r4"/>
    <property type="match status" value="1"/>
</dbReference>
<dbReference type="Gene3D" id="1.10.10.10">
    <property type="entry name" value="Winged helix-like DNA-binding domain superfamily/Winged helix DNA-binding domain"/>
    <property type="match status" value="1"/>
</dbReference>
<proteinExistence type="inferred from homology"/>
<dbReference type="GO" id="GO:0003677">
    <property type="term" value="F:DNA binding"/>
    <property type="evidence" value="ECO:0007669"/>
    <property type="project" value="InterPro"/>
</dbReference>
<dbReference type="GO" id="GO:0016987">
    <property type="term" value="F:sigma factor activity"/>
    <property type="evidence" value="ECO:0007669"/>
    <property type="project" value="UniProtKB-KW"/>
</dbReference>
<dbReference type="InterPro" id="IPR007627">
    <property type="entry name" value="RNA_pol_sigma70_r2"/>
</dbReference>
<keyword evidence="2" id="KW-0805">Transcription regulation</keyword>
<evidence type="ECO:0000256" key="4">
    <source>
        <dbReference type="ARBA" id="ARBA00023163"/>
    </source>
</evidence>
<dbReference type="Proteomes" id="UP000451233">
    <property type="component" value="Unassembled WGS sequence"/>
</dbReference>
<dbReference type="GO" id="GO:0006352">
    <property type="term" value="P:DNA-templated transcription initiation"/>
    <property type="evidence" value="ECO:0007669"/>
    <property type="project" value="InterPro"/>
</dbReference>
<accession>A0A7K1XTK6</accession>
<comment type="caution">
    <text evidence="7">The sequence shown here is derived from an EMBL/GenBank/DDBJ whole genome shotgun (WGS) entry which is preliminary data.</text>
</comment>